<dbReference type="Proteomes" id="UP000029878">
    <property type="component" value="Unassembled WGS sequence"/>
</dbReference>
<dbReference type="OrthoDB" id="5337496at2"/>
<proteinExistence type="predicted"/>
<dbReference type="AlphaFoldDB" id="A0A099VCL6"/>
<name>A0A099VCL6_9HELI</name>
<dbReference type="Pfam" id="PF02080">
    <property type="entry name" value="TrkA_C"/>
    <property type="match status" value="1"/>
</dbReference>
<evidence type="ECO:0000259" key="1">
    <source>
        <dbReference type="PROSITE" id="PS51202"/>
    </source>
</evidence>
<accession>A0A099VCL6</accession>
<dbReference type="GO" id="GO:0008324">
    <property type="term" value="F:monoatomic cation transmembrane transporter activity"/>
    <property type="evidence" value="ECO:0007669"/>
    <property type="project" value="InterPro"/>
</dbReference>
<evidence type="ECO:0000313" key="5">
    <source>
        <dbReference type="Proteomes" id="UP001562457"/>
    </source>
</evidence>
<evidence type="ECO:0000313" key="4">
    <source>
        <dbReference type="Proteomes" id="UP000029878"/>
    </source>
</evidence>
<dbReference type="SUPFAM" id="SSF116726">
    <property type="entry name" value="TrkA C-terminal domain-like"/>
    <property type="match status" value="1"/>
</dbReference>
<comment type="caution">
    <text evidence="3">The sequence shown here is derived from an EMBL/GenBank/DDBJ whole genome shotgun (WGS) entry which is preliminary data.</text>
</comment>
<dbReference type="InterPro" id="IPR036721">
    <property type="entry name" value="RCK_C_sf"/>
</dbReference>
<evidence type="ECO:0000313" key="2">
    <source>
        <dbReference type="EMBL" id="GAB0172564.1"/>
    </source>
</evidence>
<organism evidence="3 4">
    <name type="scientific">Helicobacter trogontum</name>
    <dbReference type="NCBI Taxonomy" id="50960"/>
    <lineage>
        <taxon>Bacteria</taxon>
        <taxon>Pseudomonadati</taxon>
        <taxon>Campylobacterota</taxon>
        <taxon>Epsilonproteobacteria</taxon>
        <taxon>Campylobacterales</taxon>
        <taxon>Helicobacteraceae</taxon>
        <taxon>Helicobacter</taxon>
    </lineage>
</organism>
<reference evidence="2 5" key="2">
    <citation type="submission" date="2024-06" db="EMBL/GenBank/DDBJ databases">
        <title>Draft genome sequence of Helicobacter trogontum NHP16-4001.</title>
        <authorList>
            <person name="Rimbara E."/>
            <person name="Suzuki M."/>
        </authorList>
    </citation>
    <scope>NUCLEOTIDE SEQUENCE [LARGE SCALE GENOMIC DNA]</scope>
    <source>
        <strain evidence="2 5">NHP16-4001</strain>
    </source>
</reference>
<keyword evidence="5" id="KW-1185">Reference proteome</keyword>
<gene>
    <name evidence="3" type="ORF">LS81_001015</name>
    <name evidence="2" type="ORF">NHP164001_05770</name>
</gene>
<dbReference type="InterPro" id="IPR006037">
    <property type="entry name" value="RCK_C"/>
</dbReference>
<reference evidence="3 4" key="1">
    <citation type="journal article" date="2014" name="Genome Announc.">
        <title>Draft genome sequences of eight enterohepatic helicobacter species isolated from both laboratory and wild rodents.</title>
        <authorList>
            <person name="Sheh A."/>
            <person name="Shen Z."/>
            <person name="Fox J.G."/>
        </authorList>
    </citation>
    <scope>NUCLEOTIDE SEQUENCE [LARGE SCALE GENOMIC DNA]</scope>
    <source>
        <strain evidence="3 4">ATCC 700114</strain>
    </source>
</reference>
<evidence type="ECO:0000313" key="3">
    <source>
        <dbReference type="EMBL" id="TLD84621.1"/>
    </source>
</evidence>
<dbReference type="Gene3D" id="3.30.70.1450">
    <property type="entry name" value="Regulator of K+ conductance, C-terminal domain"/>
    <property type="match status" value="1"/>
</dbReference>
<dbReference type="GO" id="GO:0006813">
    <property type="term" value="P:potassium ion transport"/>
    <property type="evidence" value="ECO:0007669"/>
    <property type="project" value="InterPro"/>
</dbReference>
<feature type="domain" description="RCK C-terminal" evidence="1">
    <location>
        <begin position="140"/>
        <end position="222"/>
    </location>
</feature>
<dbReference type="PROSITE" id="PS51202">
    <property type="entry name" value="RCK_C"/>
    <property type="match status" value="1"/>
</dbReference>
<sequence length="500" mass="57799">MRYVLIVADGDIALHFVHKVLDDYSSNNFYIVLYRDSRFLPKKYPNTFRFHECDYTSSFRLESCLDNDDVSDIFIVLQDEKEGDVVYDYLRKKYKKSRIVRSIHAPEISYETTKKNDGNLIVVAETNAVASRLLLRMPNVPVIPRGFGLEQGEIMEIGVPSGSIFAYRQIDTIKQVGWCIVGIYRASKFILATQDLVISPGDILLVAGEPQKTRMIYNQIKADIGQFPAPFGRDICLILDMRLQPKTTMLHDCKEAIYVHRHLKSAKLTIKILHATEFEIIKELEELRDEDIAVVVDYENLDFIQTLKNKISEKVGFIIVSQEIFAKRAYRKALWASRLPVLKIGSHSLRPDNYDHTLSKQQLYAQKKMLYPPNVATSLLVSLGDEYRDSNISTLVFDISKQLCLDVSVYDFEPDGHFNNEIDEEFENLSRIFERKYTIKHNNTDNPIFYIQGLDKPILHFIPFRMAITRSRLTAYMRTQFESIVCMDNANPQLFIPVSE</sequence>
<protein>
    <submittedName>
        <fullName evidence="2">Potassium transporter TrkA</fullName>
    </submittedName>
</protein>
<dbReference type="EMBL" id="JRPL02000002">
    <property type="protein sequence ID" value="TLD84621.1"/>
    <property type="molecule type" value="Genomic_DNA"/>
</dbReference>
<dbReference type="EMBL" id="BAAFHN010000008">
    <property type="protein sequence ID" value="GAB0172564.1"/>
    <property type="molecule type" value="Genomic_DNA"/>
</dbReference>
<dbReference type="Proteomes" id="UP001562457">
    <property type="component" value="Unassembled WGS sequence"/>
</dbReference>
<dbReference type="RefSeq" id="WP_034345108.1">
    <property type="nucleotide sequence ID" value="NZ_BAAFHN010000008.1"/>
</dbReference>